<keyword evidence="8" id="KW-0206">Cytoskeleton</keyword>
<dbReference type="InterPro" id="IPR000433">
    <property type="entry name" value="Znf_ZZ"/>
</dbReference>
<protein>
    <recommendedName>
        <fullName evidence="11">ZZ-type domain-containing protein</fullName>
    </recommendedName>
</protein>
<dbReference type="SUPFAM" id="SSF47473">
    <property type="entry name" value="EF-hand"/>
    <property type="match status" value="2"/>
</dbReference>
<keyword evidence="5 9" id="KW-0863">Zinc-finger</keyword>
<feature type="coiled-coil region" evidence="10">
    <location>
        <begin position="378"/>
        <end position="408"/>
    </location>
</feature>
<keyword evidence="6" id="KW-0862">Zinc</keyword>
<dbReference type="Gene3D" id="1.10.238.10">
    <property type="entry name" value="EF-hand"/>
    <property type="match status" value="2"/>
</dbReference>
<comment type="caution">
    <text evidence="12">The sequence shown here is derived from an EMBL/GenBank/DDBJ whole genome shotgun (WGS) entry which is preliminary data.</text>
</comment>
<evidence type="ECO:0000256" key="9">
    <source>
        <dbReference type="PROSITE-ProRule" id="PRU00228"/>
    </source>
</evidence>
<keyword evidence="4" id="KW-0479">Metal-binding</keyword>
<dbReference type="AlphaFoldDB" id="A0ABD0SK13"/>
<feature type="domain" description="ZZ-type" evidence="11">
    <location>
        <begin position="250"/>
        <end position="309"/>
    </location>
</feature>
<keyword evidence="7" id="KW-0106">Calcium</keyword>
<name>A0ABD0SK13_LOXSC</name>
<evidence type="ECO:0000256" key="3">
    <source>
        <dbReference type="ARBA" id="ARBA00022490"/>
    </source>
</evidence>
<evidence type="ECO:0000256" key="1">
    <source>
        <dbReference type="ARBA" id="ARBA00004245"/>
    </source>
</evidence>
<evidence type="ECO:0000256" key="10">
    <source>
        <dbReference type="SAM" id="Coils"/>
    </source>
</evidence>
<evidence type="ECO:0000256" key="2">
    <source>
        <dbReference type="ARBA" id="ARBA00004278"/>
    </source>
</evidence>
<evidence type="ECO:0000259" key="11">
    <source>
        <dbReference type="PROSITE" id="PS50135"/>
    </source>
</evidence>
<dbReference type="InterPro" id="IPR050774">
    <property type="entry name" value="KCMF1/Dystrophin"/>
</dbReference>
<dbReference type="InterPro" id="IPR043145">
    <property type="entry name" value="Znf_ZZ_sf"/>
</dbReference>
<accession>A0ABD0SK13</accession>
<dbReference type="InterPro" id="IPR011992">
    <property type="entry name" value="EF-hand-dom_pair"/>
</dbReference>
<organism evidence="12 13">
    <name type="scientific">Loxostege sticticalis</name>
    <name type="common">Beet webworm moth</name>
    <dbReference type="NCBI Taxonomy" id="481309"/>
    <lineage>
        <taxon>Eukaryota</taxon>
        <taxon>Metazoa</taxon>
        <taxon>Ecdysozoa</taxon>
        <taxon>Arthropoda</taxon>
        <taxon>Hexapoda</taxon>
        <taxon>Insecta</taxon>
        <taxon>Pterygota</taxon>
        <taxon>Neoptera</taxon>
        <taxon>Endopterygota</taxon>
        <taxon>Lepidoptera</taxon>
        <taxon>Glossata</taxon>
        <taxon>Ditrysia</taxon>
        <taxon>Pyraloidea</taxon>
        <taxon>Crambidae</taxon>
        <taxon>Pyraustinae</taxon>
        <taxon>Loxostege</taxon>
    </lineage>
</organism>
<reference evidence="12 13" key="1">
    <citation type="submission" date="2024-06" db="EMBL/GenBank/DDBJ databases">
        <title>A chromosome-level genome assembly of beet webworm, Loxostege sticticalis.</title>
        <authorList>
            <person name="Zhang Y."/>
        </authorList>
    </citation>
    <scope>NUCLEOTIDE SEQUENCE [LARGE SCALE GENOMIC DNA]</scope>
    <source>
        <strain evidence="12">AQ028</strain>
        <tissue evidence="12">Male pupae</tissue>
    </source>
</reference>
<dbReference type="PANTHER" id="PTHR12268">
    <property type="entry name" value="E3 UBIQUITIN-PROTEIN LIGASE KCMF1"/>
    <property type="match status" value="1"/>
</dbReference>
<evidence type="ECO:0000256" key="6">
    <source>
        <dbReference type="ARBA" id="ARBA00022833"/>
    </source>
</evidence>
<dbReference type="GO" id="GO:0016010">
    <property type="term" value="C:dystrophin-associated glycoprotein complex"/>
    <property type="evidence" value="ECO:0007669"/>
    <property type="project" value="UniProtKB-ARBA"/>
</dbReference>
<evidence type="ECO:0000256" key="4">
    <source>
        <dbReference type="ARBA" id="ARBA00022723"/>
    </source>
</evidence>
<dbReference type="GO" id="GO:0008270">
    <property type="term" value="F:zinc ion binding"/>
    <property type="evidence" value="ECO:0007669"/>
    <property type="project" value="UniProtKB-KW"/>
</dbReference>
<dbReference type="EMBL" id="JBEDNZ010000019">
    <property type="protein sequence ID" value="KAL0820175.1"/>
    <property type="molecule type" value="Genomic_DNA"/>
</dbReference>
<dbReference type="Proteomes" id="UP001549921">
    <property type="component" value="Unassembled WGS sequence"/>
</dbReference>
<dbReference type="GO" id="GO:0050804">
    <property type="term" value="P:modulation of chemical synaptic transmission"/>
    <property type="evidence" value="ECO:0007669"/>
    <property type="project" value="UniProtKB-ARBA"/>
</dbReference>
<keyword evidence="3" id="KW-0963">Cytoplasm</keyword>
<evidence type="ECO:0000313" key="12">
    <source>
        <dbReference type="EMBL" id="KAL0820175.1"/>
    </source>
</evidence>
<proteinExistence type="predicted"/>
<dbReference type="PROSITE" id="PS50135">
    <property type="entry name" value="ZF_ZZ_2"/>
    <property type="match status" value="1"/>
</dbReference>
<sequence>MALNNWKKVENEVGYPCYVDEKTGKQQYDHPQFQKIIQSLEEYDGIKYSVYKVAFKISALQKHLRVPPLRISSGVFARHQLSLSESSLSLDTAELEAVLADIYFAAEKEGLFNGDVDLTVDLLINLLLNVYDKDRKEPVRVLAAKTLLIILSEELASDKWAALANCCADHNGCVSPRRLIALLTHVTALPAYLGCTGENLQADVDACFDKSAGMLGVSSRTVAEWGVQNCASARWLPLLQRVVASRNSASVSATCAACSQPLIQVLKFKCSKCNDVYLCEKCYLYDKDLTAVSGHKKTHLVHEILDGEIKPAQCLGFIKGMKRFFFCTRTKKKKMAKKSSKRSVDKVENHATIRRKNKPAMFTSTVGKASGNSANNPASLLQDIINQLEMQNRALKDLSSQLSSTAKEPKEDDLKGKVDTHWAQISTQISRLKMLRENLSSTTPNLPTESQKTDKVERPQAFDLFSPIPVLDEKQSKVTENMKNQPRVLSLDSGNFSVASKQTDMLTVSGDALKPVVVHNTCDTISTVSMNDITHWYNEQESVAKSQAARLDNNQSISATEQKYAADIRSVADSNDKMKELNADLDTVLDRLQQILSNNFAMDDSCFDNTALRETATEMEGLLGSLIRGVEQRATLNATKGLV</sequence>
<evidence type="ECO:0000313" key="13">
    <source>
        <dbReference type="Proteomes" id="UP001549921"/>
    </source>
</evidence>
<gene>
    <name evidence="12" type="ORF">ABMA28_006101</name>
</gene>
<dbReference type="GO" id="GO:0046716">
    <property type="term" value="P:muscle cell cellular homeostasis"/>
    <property type="evidence" value="ECO:0007669"/>
    <property type="project" value="UniProtKB-ARBA"/>
</dbReference>
<dbReference type="PANTHER" id="PTHR12268:SF14">
    <property type="entry name" value="DYSTROPHIN-1"/>
    <property type="match status" value="1"/>
</dbReference>
<dbReference type="Pfam" id="PF09068">
    <property type="entry name" value="EF-hand_2"/>
    <property type="match status" value="1"/>
</dbReference>
<comment type="subcellular location">
    <subcellularLocation>
        <location evidence="2">Cell membrane</location>
        <location evidence="2">Sarcolemma</location>
        <topology evidence="2">Peripheral membrane protein</topology>
        <orientation evidence="2">Cytoplasmic side</orientation>
    </subcellularLocation>
    <subcellularLocation>
        <location evidence="1">Cytoplasm</location>
        <location evidence="1">Cytoskeleton</location>
    </subcellularLocation>
</comment>
<keyword evidence="10" id="KW-0175">Coiled coil</keyword>
<dbReference type="InterPro" id="IPR015153">
    <property type="entry name" value="EF-hand_dom_typ1"/>
</dbReference>
<evidence type="ECO:0000256" key="5">
    <source>
        <dbReference type="ARBA" id="ARBA00022771"/>
    </source>
</evidence>
<evidence type="ECO:0000256" key="7">
    <source>
        <dbReference type="ARBA" id="ARBA00022837"/>
    </source>
</evidence>
<feature type="coiled-coil region" evidence="10">
    <location>
        <begin position="571"/>
        <end position="598"/>
    </location>
</feature>
<dbReference type="SUPFAM" id="SSF57850">
    <property type="entry name" value="RING/U-box"/>
    <property type="match status" value="1"/>
</dbReference>
<evidence type="ECO:0000256" key="8">
    <source>
        <dbReference type="ARBA" id="ARBA00023212"/>
    </source>
</evidence>
<dbReference type="Gene3D" id="6.10.140.70">
    <property type="match status" value="1"/>
</dbReference>
<dbReference type="Gene3D" id="3.30.60.90">
    <property type="match status" value="1"/>
</dbReference>